<sequence length="390" mass="42351">MATKKVSKTIDEINRRIKKGKVVVVTADEMVDIVKKKGAEKAAREIDVVTTGTFSTMCSSGAFINFGHTKPTMKASKVWMNDVPAYAGLAAVDIYIGATEPTEDDPLNGVHPGQFKYGGGHVIEDLVAGKKVELRATAYGTDCYPKRDLRKKVALKDLPYALLLNPRNGYQNYNCAINLTNKTIYTYMGVLKPNAGNGNYATSGQLSPLFNDPYYRTIGLGTRIFLGGAKGHITGPGTQHKPDVKRDKNGIPLSPSGTLMVMGDLKEMDPRWVVGVSLLGYGCSLAVGLGIPIPILNAEIARFTAVSDEEIHTQIIDYGNDYPNGTPTSLGQVSYAELKSGEINLNGHEIHSVPLTSYTRSLEIANILKGWIEKGEFLLTQPQEMLPTVK</sequence>
<evidence type="ECO:0000313" key="3">
    <source>
        <dbReference type="Proteomes" id="UP000650524"/>
    </source>
</evidence>
<dbReference type="EMBL" id="JACNJD010000158">
    <property type="protein sequence ID" value="MBC8176748.1"/>
    <property type="molecule type" value="Genomic_DNA"/>
</dbReference>
<reference evidence="2 3" key="1">
    <citation type="submission" date="2020-08" db="EMBL/GenBank/DDBJ databases">
        <title>Bridging the membrane lipid divide: bacteria of the FCB group superphylum have the potential to synthesize archaeal ether lipids.</title>
        <authorList>
            <person name="Villanueva L."/>
            <person name="Von Meijenfeldt F.A.B."/>
            <person name="Westbye A.B."/>
            <person name="Yadav S."/>
            <person name="Hopmans E.C."/>
            <person name="Dutilh B.E."/>
            <person name="Sinninghe Damste J.S."/>
        </authorList>
    </citation>
    <scope>NUCLEOTIDE SEQUENCE [LARGE SCALE GENOMIC DNA]</scope>
    <source>
        <strain evidence="2">NIOZ-UU27</strain>
    </source>
</reference>
<evidence type="ECO:0000313" key="2">
    <source>
        <dbReference type="EMBL" id="MBC8176748.1"/>
    </source>
</evidence>
<accession>A0A8J6MZK0</accession>
<proteinExistence type="predicted"/>
<dbReference type="InterPro" id="IPR002708">
    <property type="entry name" value="HcyBio"/>
</dbReference>
<name>A0A8J6MZK0_9DELT</name>
<evidence type="ECO:0000259" key="1">
    <source>
        <dbReference type="Pfam" id="PF01837"/>
    </source>
</evidence>
<protein>
    <submittedName>
        <fullName evidence="2">Homocysteine biosynthesis protein</fullName>
    </submittedName>
</protein>
<feature type="domain" description="Homocysteine biosynthesis enzyme sulfur-incorporation" evidence="1">
    <location>
        <begin position="22"/>
        <end position="379"/>
    </location>
</feature>
<organism evidence="2 3">
    <name type="scientific">Candidatus Desulfacyla euxinica</name>
    <dbReference type="NCBI Taxonomy" id="2841693"/>
    <lineage>
        <taxon>Bacteria</taxon>
        <taxon>Deltaproteobacteria</taxon>
        <taxon>Candidatus Desulfacyla</taxon>
    </lineage>
</organism>
<gene>
    <name evidence="2" type="ORF">H8E19_05035</name>
</gene>
<dbReference type="AlphaFoldDB" id="A0A8J6MZK0"/>
<comment type="caution">
    <text evidence="2">The sequence shown here is derived from an EMBL/GenBank/DDBJ whole genome shotgun (WGS) entry which is preliminary data.</text>
</comment>
<dbReference type="Pfam" id="PF01837">
    <property type="entry name" value="HcyBio"/>
    <property type="match status" value="1"/>
</dbReference>
<dbReference type="Proteomes" id="UP000650524">
    <property type="component" value="Unassembled WGS sequence"/>
</dbReference>